<keyword evidence="3" id="KW-1185">Reference proteome</keyword>
<evidence type="ECO:0000313" key="2">
    <source>
        <dbReference type="EMBL" id="BBK25780.1"/>
    </source>
</evidence>
<dbReference type="OrthoDB" id="1634639at2"/>
<dbReference type="Proteomes" id="UP000320585">
    <property type="component" value="Chromosome"/>
</dbReference>
<evidence type="ECO:0008006" key="4">
    <source>
        <dbReference type="Google" id="ProtNLM"/>
    </source>
</evidence>
<dbReference type="PROSITE" id="PS51257">
    <property type="entry name" value="PROKAR_LIPOPROTEIN"/>
    <property type="match status" value="1"/>
</dbReference>
<accession>A0A8D5A6S8</accession>
<dbReference type="EMBL" id="AP019697">
    <property type="protein sequence ID" value="BBK25780.1"/>
    <property type="molecule type" value="Genomic_DNA"/>
</dbReference>
<name>A0A8D5A6S8_9FIRM</name>
<evidence type="ECO:0000256" key="1">
    <source>
        <dbReference type="SAM" id="MobiDB-lite"/>
    </source>
</evidence>
<feature type="compositionally biased region" description="Basic and acidic residues" evidence="1">
    <location>
        <begin position="161"/>
        <end position="185"/>
    </location>
</feature>
<evidence type="ECO:0000313" key="3">
    <source>
        <dbReference type="Proteomes" id="UP000320585"/>
    </source>
</evidence>
<reference evidence="3" key="1">
    <citation type="submission" date="2019-05" db="EMBL/GenBank/DDBJ databases">
        <title>Complete genome sequencing of Dialister sp. strain 5BBH33.</title>
        <authorList>
            <person name="Sakamoto M."/>
            <person name="Murakami T."/>
            <person name="Mori H."/>
        </authorList>
    </citation>
    <scope>NUCLEOTIDE SEQUENCE [LARGE SCALE GENOMIC DNA]</scope>
    <source>
        <strain evidence="3">5BBH33</strain>
    </source>
</reference>
<sequence length="185" mass="20936">MRLEPILHDTKYKREYLALAFLLALTGCFFVERSWDKEESAGLMAAENQKALHFRAPEEGTYLPFLTELFGKASAPELAEALEESGATVTNISESEGTIDENGKFQKIRVQGTGSFAQIVRGFDIIKGKERWNAMDLKSLKREGGQLSFDAEIRTFQSRGTYEKEKYSSDRSHGDRKEPRGEDSR</sequence>
<gene>
    <name evidence="2" type="ORF">Dia5BBH33_17150</name>
</gene>
<dbReference type="RefSeq" id="WP_143332799.1">
    <property type="nucleotide sequence ID" value="NZ_AP019697.1"/>
</dbReference>
<protein>
    <recommendedName>
        <fullName evidence="4">Lipoprotein</fullName>
    </recommendedName>
</protein>
<feature type="region of interest" description="Disordered" evidence="1">
    <location>
        <begin position="160"/>
        <end position="185"/>
    </location>
</feature>
<dbReference type="GeneID" id="92716934"/>
<proteinExistence type="predicted"/>
<organism evidence="2 3">
    <name type="scientific">Dialister hominis</name>
    <dbReference type="NCBI Taxonomy" id="2582419"/>
    <lineage>
        <taxon>Bacteria</taxon>
        <taxon>Bacillati</taxon>
        <taxon>Bacillota</taxon>
        <taxon>Negativicutes</taxon>
        <taxon>Veillonellales</taxon>
        <taxon>Veillonellaceae</taxon>
        <taxon>Dialister</taxon>
    </lineage>
</organism>
<dbReference type="AlphaFoldDB" id="A0A8D5A6S8"/>
<dbReference type="KEGG" id="dho:Dia5BBH33_17150"/>